<reference evidence="2 3" key="1">
    <citation type="submission" date="2019-10" db="EMBL/GenBank/DDBJ databases">
        <title>Assembly and Annotation for the nematode Trichostrongylus colubriformis.</title>
        <authorList>
            <person name="Martin J."/>
        </authorList>
    </citation>
    <scope>NUCLEOTIDE SEQUENCE [LARGE SCALE GENOMIC DNA]</scope>
    <source>
        <strain evidence="2">G859</strain>
        <tissue evidence="2">Whole worm</tissue>
    </source>
</reference>
<evidence type="ECO:0000313" key="2">
    <source>
        <dbReference type="EMBL" id="KAK5985200.1"/>
    </source>
</evidence>
<protein>
    <submittedName>
        <fullName evidence="2">Uncharacterized protein</fullName>
    </submittedName>
</protein>
<feature type="non-terminal residue" evidence="2">
    <location>
        <position position="1"/>
    </location>
</feature>
<keyword evidence="1" id="KW-1133">Transmembrane helix</keyword>
<gene>
    <name evidence="2" type="ORF">GCK32_021393</name>
</gene>
<organism evidence="2 3">
    <name type="scientific">Trichostrongylus colubriformis</name>
    <name type="common">Black scour worm</name>
    <dbReference type="NCBI Taxonomy" id="6319"/>
    <lineage>
        <taxon>Eukaryota</taxon>
        <taxon>Metazoa</taxon>
        <taxon>Ecdysozoa</taxon>
        <taxon>Nematoda</taxon>
        <taxon>Chromadorea</taxon>
        <taxon>Rhabditida</taxon>
        <taxon>Rhabditina</taxon>
        <taxon>Rhabditomorpha</taxon>
        <taxon>Strongyloidea</taxon>
        <taxon>Trichostrongylidae</taxon>
        <taxon>Trichostrongylus</taxon>
    </lineage>
</organism>
<dbReference type="AlphaFoldDB" id="A0AAN8FVU8"/>
<evidence type="ECO:0000256" key="1">
    <source>
        <dbReference type="SAM" id="Phobius"/>
    </source>
</evidence>
<feature type="transmembrane region" description="Helical" evidence="1">
    <location>
        <begin position="6"/>
        <end position="24"/>
    </location>
</feature>
<accession>A0AAN8FVU8</accession>
<keyword evidence="3" id="KW-1185">Reference proteome</keyword>
<keyword evidence="1" id="KW-0472">Membrane</keyword>
<comment type="caution">
    <text evidence="2">The sequence shown here is derived from an EMBL/GenBank/DDBJ whole genome shotgun (WGS) entry which is preliminary data.</text>
</comment>
<name>A0AAN8FVU8_TRICO</name>
<dbReference type="EMBL" id="WIXE01001992">
    <property type="protein sequence ID" value="KAK5985200.1"/>
    <property type="molecule type" value="Genomic_DNA"/>
</dbReference>
<keyword evidence="1" id="KW-0812">Transmembrane</keyword>
<proteinExistence type="predicted"/>
<evidence type="ECO:0000313" key="3">
    <source>
        <dbReference type="Proteomes" id="UP001331761"/>
    </source>
</evidence>
<sequence length="30" mass="3328">QMPVISVVISAHAMALIMMHPVVLERGQLR</sequence>
<dbReference type="Proteomes" id="UP001331761">
    <property type="component" value="Unassembled WGS sequence"/>
</dbReference>